<dbReference type="OrthoDB" id="680899at2"/>
<dbReference type="Proteomes" id="UP000316167">
    <property type="component" value="Unassembled WGS sequence"/>
</dbReference>
<dbReference type="AlphaFoldDB" id="A0A562SNT6"/>
<name>A0A562SNT6_9BACT</name>
<dbReference type="RefSeq" id="WP_144885067.1">
    <property type="nucleotide sequence ID" value="NZ_VLLE01000003.1"/>
</dbReference>
<proteinExistence type="predicted"/>
<organism evidence="1 2">
    <name type="scientific">Lacibacter cauensis</name>
    <dbReference type="NCBI Taxonomy" id="510947"/>
    <lineage>
        <taxon>Bacteria</taxon>
        <taxon>Pseudomonadati</taxon>
        <taxon>Bacteroidota</taxon>
        <taxon>Chitinophagia</taxon>
        <taxon>Chitinophagales</taxon>
        <taxon>Chitinophagaceae</taxon>
        <taxon>Lacibacter</taxon>
    </lineage>
</organism>
<keyword evidence="2" id="KW-1185">Reference proteome</keyword>
<comment type="caution">
    <text evidence="1">The sequence shown here is derived from an EMBL/GenBank/DDBJ whole genome shotgun (WGS) entry which is preliminary data.</text>
</comment>
<protein>
    <submittedName>
        <fullName evidence="1">Uncharacterized protein</fullName>
    </submittedName>
</protein>
<accession>A0A562SNT6</accession>
<dbReference type="EMBL" id="VLLE01000003">
    <property type="protein sequence ID" value="TWI82981.1"/>
    <property type="molecule type" value="Genomic_DNA"/>
</dbReference>
<reference evidence="1 2" key="1">
    <citation type="journal article" date="2015" name="Stand. Genomic Sci.">
        <title>Genomic Encyclopedia of Bacterial and Archaeal Type Strains, Phase III: the genomes of soil and plant-associated and newly described type strains.</title>
        <authorList>
            <person name="Whitman W.B."/>
            <person name="Woyke T."/>
            <person name="Klenk H.P."/>
            <person name="Zhou Y."/>
            <person name="Lilburn T.G."/>
            <person name="Beck B.J."/>
            <person name="De Vos P."/>
            <person name="Vandamme P."/>
            <person name="Eisen J.A."/>
            <person name="Garrity G."/>
            <person name="Hugenholtz P."/>
            <person name="Kyrpides N.C."/>
        </authorList>
    </citation>
    <scope>NUCLEOTIDE SEQUENCE [LARGE SCALE GENOMIC DNA]</scope>
    <source>
        <strain evidence="1 2">CGMCC 1.7271</strain>
    </source>
</reference>
<evidence type="ECO:0000313" key="1">
    <source>
        <dbReference type="EMBL" id="TWI82981.1"/>
    </source>
</evidence>
<gene>
    <name evidence="1" type="ORF">IQ13_1086</name>
</gene>
<evidence type="ECO:0000313" key="2">
    <source>
        <dbReference type="Proteomes" id="UP000316167"/>
    </source>
</evidence>
<sequence>MQKELKADLIDGRFTAEDARELLMDLFSKEANFHEVRNFSANERFGKDDPHHLQRIDVLTRNMEQINAFFGELQAKGKQVRIHSVVNIEVSEAE</sequence>